<dbReference type="Proteomes" id="UP000076532">
    <property type="component" value="Unassembled WGS sequence"/>
</dbReference>
<evidence type="ECO:0000313" key="1">
    <source>
        <dbReference type="EMBL" id="KZP16093.1"/>
    </source>
</evidence>
<dbReference type="AlphaFoldDB" id="A0A166ETK4"/>
<evidence type="ECO:0000313" key="2">
    <source>
        <dbReference type="Proteomes" id="UP000076532"/>
    </source>
</evidence>
<dbReference type="EMBL" id="KV417597">
    <property type="protein sequence ID" value="KZP16093.1"/>
    <property type="molecule type" value="Genomic_DNA"/>
</dbReference>
<keyword evidence="2" id="KW-1185">Reference proteome</keyword>
<protein>
    <submittedName>
        <fullName evidence="1">Uncharacterized protein</fullName>
    </submittedName>
</protein>
<accession>A0A166ETK4</accession>
<name>A0A166ETK4_9AGAM</name>
<organism evidence="1 2">
    <name type="scientific">Athelia psychrophila</name>
    <dbReference type="NCBI Taxonomy" id="1759441"/>
    <lineage>
        <taxon>Eukaryota</taxon>
        <taxon>Fungi</taxon>
        <taxon>Dikarya</taxon>
        <taxon>Basidiomycota</taxon>
        <taxon>Agaricomycotina</taxon>
        <taxon>Agaricomycetes</taxon>
        <taxon>Agaricomycetidae</taxon>
        <taxon>Atheliales</taxon>
        <taxon>Atheliaceae</taxon>
        <taxon>Athelia</taxon>
    </lineage>
</organism>
<gene>
    <name evidence="1" type="ORF">FIBSPDRAFT_866326</name>
</gene>
<sequence length="70" mass="7706">MSKFWLAGHFLSAYCPGAWYIFDDEPVTASWVLNAASTGTQKRRASASFGNGDIRHLLISTRLEASANLE</sequence>
<reference evidence="1 2" key="1">
    <citation type="journal article" date="2016" name="Mol. Biol. Evol.">
        <title>Comparative Genomics of Early-Diverging Mushroom-Forming Fungi Provides Insights into the Origins of Lignocellulose Decay Capabilities.</title>
        <authorList>
            <person name="Nagy L.G."/>
            <person name="Riley R."/>
            <person name="Tritt A."/>
            <person name="Adam C."/>
            <person name="Daum C."/>
            <person name="Floudas D."/>
            <person name="Sun H."/>
            <person name="Yadav J.S."/>
            <person name="Pangilinan J."/>
            <person name="Larsson K.H."/>
            <person name="Matsuura K."/>
            <person name="Barry K."/>
            <person name="Labutti K."/>
            <person name="Kuo R."/>
            <person name="Ohm R.A."/>
            <person name="Bhattacharya S.S."/>
            <person name="Shirouzu T."/>
            <person name="Yoshinaga Y."/>
            <person name="Martin F.M."/>
            <person name="Grigoriev I.V."/>
            <person name="Hibbett D.S."/>
        </authorList>
    </citation>
    <scope>NUCLEOTIDE SEQUENCE [LARGE SCALE GENOMIC DNA]</scope>
    <source>
        <strain evidence="1 2">CBS 109695</strain>
    </source>
</reference>
<proteinExistence type="predicted"/>